<keyword evidence="5" id="KW-1185">Reference proteome</keyword>
<dbReference type="EMBL" id="KV454479">
    <property type="protein sequence ID" value="ODV61405.1"/>
    <property type="molecule type" value="Genomic_DNA"/>
</dbReference>
<name>A0A1D2VIG3_9ASCO</name>
<keyword evidence="1" id="KW-0175">Coiled coil</keyword>
<evidence type="ECO:0000256" key="1">
    <source>
        <dbReference type="SAM" id="Coils"/>
    </source>
</evidence>
<sequence>MVNVLNVNPFLAPYSSSILQKDLNNWNKNYLLHEKFENWLITSSIEVYRNIYIGNIIDYNNVIFNFKLKSKRNTYVNYLNNLRFEKRLLRAKLKKGTIITNQSVEQLKKVKSQIKAAREKLDILNHKLETCDEKNYKVLVNCKEGARFPSSSFIQKLLTKYSNDDDDDTSEEEEEEILELEFPASGSYNLSLMTTNDLTSIMNFLKLLNVLSIKRDYKILIYCYDGFTHLSLLSLFLEIFKNFNTLNNSILKYQLIYEKVLYFFPCDYEILTFVEKILLYYSWHWIYSNMNPHRLLFDDQIIKEMELVDIQNWYLNIYLQRHYVDLYTFMTIHNYNKEPITNPTLDVDWFKVQNDNNLPSKILPYLYLGNLNHVNSKSILRLLNIKYIITIGEQPDWLDLYQPYKNDFKPEKLIKSLASSNYYSCLSSFGLISEIKNLTDDDIIEIKNPLPYLLEIFRNRSKQENNSSKVLINCKVGVSRSASLCIAEVMNYLKISLSRAYLYVRVRRLNLIIQPNLKIFYNLFKFEEEKQKEGEIEKEIALRKKKPLREVDWHILCQEIDILNSHYIKN</sequence>
<feature type="domain" description="Tyrosine-protein phosphatase" evidence="2">
    <location>
        <begin position="358"/>
        <end position="532"/>
    </location>
</feature>
<dbReference type="PANTHER" id="PTHR47550">
    <property type="entry name" value="DUAL SPECIFICITY PROTEIN PHOSPHATASE PPS1"/>
    <property type="match status" value="1"/>
</dbReference>
<dbReference type="SUPFAM" id="SSF52799">
    <property type="entry name" value="(Phosphotyrosine protein) phosphatases II"/>
    <property type="match status" value="1"/>
</dbReference>
<feature type="domain" description="Tyrosine specific protein phosphatases" evidence="3">
    <location>
        <begin position="451"/>
        <end position="519"/>
    </location>
</feature>
<dbReference type="GO" id="GO:0005634">
    <property type="term" value="C:nucleus"/>
    <property type="evidence" value="ECO:0007669"/>
    <property type="project" value="GOC"/>
</dbReference>
<dbReference type="PROSITE" id="PS50056">
    <property type="entry name" value="TYR_PHOSPHATASE_2"/>
    <property type="match status" value="1"/>
</dbReference>
<dbReference type="InParanoid" id="A0A1D2VIG3"/>
<reference evidence="5" key="1">
    <citation type="submission" date="2016-05" db="EMBL/GenBank/DDBJ databases">
        <title>Comparative genomics of biotechnologically important yeasts.</title>
        <authorList>
            <consortium name="DOE Joint Genome Institute"/>
            <person name="Riley R."/>
            <person name="Haridas S."/>
            <person name="Wolfe K.H."/>
            <person name="Lopes M.R."/>
            <person name="Hittinger C.T."/>
            <person name="Goker M."/>
            <person name="Salamov A."/>
            <person name="Wisecaver J."/>
            <person name="Long T.M."/>
            <person name="Aerts A.L."/>
            <person name="Barry K."/>
            <person name="Choi C."/>
            <person name="Clum A."/>
            <person name="Coughlan A.Y."/>
            <person name="Deshpande S."/>
            <person name="Douglass A.P."/>
            <person name="Hanson S.J."/>
            <person name="Klenk H.-P."/>
            <person name="Labutti K."/>
            <person name="Lapidus A."/>
            <person name="Lindquist E."/>
            <person name="Lipzen A."/>
            <person name="Meier-Kolthoff J.P."/>
            <person name="Ohm R.A."/>
            <person name="Otillar R.P."/>
            <person name="Pangilinan J."/>
            <person name="Peng Y."/>
            <person name="Rokas A."/>
            <person name="Rosa C.A."/>
            <person name="Scheuner C."/>
            <person name="Sibirny A.A."/>
            <person name="Slot J.C."/>
            <person name="Stielow J.B."/>
            <person name="Sun H."/>
            <person name="Kurtzman C.P."/>
            <person name="Blackwell M."/>
            <person name="Grigoriev I.V."/>
            <person name="Jeffries T.W."/>
        </authorList>
    </citation>
    <scope>NUCLEOTIDE SEQUENCE [LARGE SCALE GENOMIC DNA]</scope>
    <source>
        <strain evidence="5">DSM 1968</strain>
    </source>
</reference>
<dbReference type="InterPro" id="IPR053239">
    <property type="entry name" value="Dual_spec_PTase"/>
</dbReference>
<gene>
    <name evidence="4" type="ORF">ASCRUDRAFT_34369</name>
</gene>
<dbReference type="Gene3D" id="3.90.190.10">
    <property type="entry name" value="Protein tyrosine phosphatase superfamily"/>
    <property type="match status" value="1"/>
</dbReference>
<dbReference type="AlphaFoldDB" id="A0A1D2VIG3"/>
<feature type="coiled-coil region" evidence="1">
    <location>
        <begin position="100"/>
        <end position="134"/>
    </location>
</feature>
<dbReference type="Pfam" id="PF00782">
    <property type="entry name" value="DSPc"/>
    <property type="match status" value="1"/>
</dbReference>
<evidence type="ECO:0000259" key="3">
    <source>
        <dbReference type="PROSITE" id="PS50056"/>
    </source>
</evidence>
<dbReference type="SMART" id="SM00195">
    <property type="entry name" value="DSPc"/>
    <property type="match status" value="1"/>
</dbReference>
<dbReference type="GeneID" id="30964149"/>
<dbReference type="PROSITE" id="PS50054">
    <property type="entry name" value="TYR_PHOSPHATASE_DUAL"/>
    <property type="match status" value="1"/>
</dbReference>
<evidence type="ECO:0000313" key="5">
    <source>
        <dbReference type="Proteomes" id="UP000095038"/>
    </source>
</evidence>
<dbReference type="OrthoDB" id="273181at2759"/>
<dbReference type="PANTHER" id="PTHR47550:SF1">
    <property type="entry name" value="DUAL SPECIFICITY PROTEIN PHOSPHATASE PPS1"/>
    <property type="match status" value="1"/>
</dbReference>
<evidence type="ECO:0000313" key="4">
    <source>
        <dbReference type="EMBL" id="ODV61405.1"/>
    </source>
</evidence>
<evidence type="ECO:0000259" key="2">
    <source>
        <dbReference type="PROSITE" id="PS50054"/>
    </source>
</evidence>
<dbReference type="InterPro" id="IPR020422">
    <property type="entry name" value="TYR_PHOSPHATASE_DUAL_dom"/>
</dbReference>
<dbReference type="InterPro" id="IPR000387">
    <property type="entry name" value="Tyr_Pase_dom"/>
</dbReference>
<organism evidence="4 5">
    <name type="scientific">Ascoidea rubescens DSM 1968</name>
    <dbReference type="NCBI Taxonomy" id="1344418"/>
    <lineage>
        <taxon>Eukaryota</taxon>
        <taxon>Fungi</taxon>
        <taxon>Dikarya</taxon>
        <taxon>Ascomycota</taxon>
        <taxon>Saccharomycotina</taxon>
        <taxon>Saccharomycetes</taxon>
        <taxon>Ascoideaceae</taxon>
        <taxon>Ascoidea</taxon>
    </lineage>
</organism>
<dbReference type="STRING" id="1344418.A0A1D2VIG3"/>
<proteinExistence type="predicted"/>
<accession>A0A1D2VIG3</accession>
<dbReference type="Proteomes" id="UP000095038">
    <property type="component" value="Unassembled WGS sequence"/>
</dbReference>
<dbReference type="RefSeq" id="XP_020047712.1">
    <property type="nucleotide sequence ID" value="XM_020190513.1"/>
</dbReference>
<dbReference type="GO" id="GO:0033260">
    <property type="term" value="P:nuclear DNA replication"/>
    <property type="evidence" value="ECO:0007669"/>
    <property type="project" value="TreeGrafter"/>
</dbReference>
<dbReference type="InterPro" id="IPR000340">
    <property type="entry name" value="Dual-sp_phosphatase_cat-dom"/>
</dbReference>
<protein>
    <submittedName>
        <fullName evidence="4">Phosphatases II</fullName>
    </submittedName>
</protein>
<dbReference type="InterPro" id="IPR029021">
    <property type="entry name" value="Prot-tyrosine_phosphatase-like"/>
</dbReference>
<dbReference type="GO" id="GO:0008138">
    <property type="term" value="F:protein tyrosine/serine/threonine phosphatase activity"/>
    <property type="evidence" value="ECO:0007669"/>
    <property type="project" value="TreeGrafter"/>
</dbReference>